<comment type="caution">
    <text evidence="1">The sequence shown here is derived from an EMBL/GenBank/DDBJ whole genome shotgun (WGS) entry which is preliminary data.</text>
</comment>
<gene>
    <name evidence="1" type="ORF">E4U60_007347</name>
</gene>
<proteinExistence type="predicted"/>
<dbReference type="OrthoDB" id="4946865at2759"/>
<organism evidence="1 2">
    <name type="scientific">Claviceps pazoutovae</name>
    <dbReference type="NCBI Taxonomy" id="1649127"/>
    <lineage>
        <taxon>Eukaryota</taxon>
        <taxon>Fungi</taxon>
        <taxon>Dikarya</taxon>
        <taxon>Ascomycota</taxon>
        <taxon>Pezizomycotina</taxon>
        <taxon>Sordariomycetes</taxon>
        <taxon>Hypocreomycetidae</taxon>
        <taxon>Hypocreales</taxon>
        <taxon>Clavicipitaceae</taxon>
        <taxon>Claviceps</taxon>
    </lineage>
</organism>
<dbReference type="Proteomes" id="UP000706124">
    <property type="component" value="Unassembled WGS sequence"/>
</dbReference>
<accession>A0A9P7M4X3</accession>
<dbReference type="EMBL" id="SRPO01000810">
    <property type="protein sequence ID" value="KAG5929736.1"/>
    <property type="molecule type" value="Genomic_DNA"/>
</dbReference>
<protein>
    <submittedName>
        <fullName evidence="1">Uncharacterized protein</fullName>
    </submittedName>
</protein>
<evidence type="ECO:0000313" key="1">
    <source>
        <dbReference type="EMBL" id="KAG5929736.1"/>
    </source>
</evidence>
<name>A0A9P7M4X3_9HYPO</name>
<dbReference type="AlphaFoldDB" id="A0A9P7M4X3"/>
<reference evidence="1 2" key="1">
    <citation type="journal article" date="2020" name="bioRxiv">
        <title>Whole genome comparisons of ergot fungi reveals the divergence and evolution of species within the genus Claviceps are the result of varying mechanisms driving genome evolution and host range expansion.</title>
        <authorList>
            <person name="Wyka S.A."/>
            <person name="Mondo S.J."/>
            <person name="Liu M."/>
            <person name="Dettman J."/>
            <person name="Nalam V."/>
            <person name="Broders K.D."/>
        </authorList>
    </citation>
    <scope>NUCLEOTIDE SEQUENCE [LARGE SCALE GENOMIC DNA]</scope>
    <source>
        <strain evidence="1 2">CCC 1485</strain>
    </source>
</reference>
<sequence>MCDRPRQFRQSLTIEDRVEGVFDELYADMEALWTSLFSEEFPGYAGERSTVVCPVLIAFCEAFERRDVLEEEREIHHLNVHLQNPRAAAYYNMVLANDRYNDAEGAMTEARLLDALGGFWHIVMGRLQRHEGMTMTAFDLVWRLLERRKQMAEAGLAEVYGLLDLLLSEEFRGLFPMLLTTDQWNQLFQVGFNEEDCKILFLLEMHYYNWV</sequence>
<evidence type="ECO:0000313" key="2">
    <source>
        <dbReference type="Proteomes" id="UP000706124"/>
    </source>
</evidence>
<keyword evidence="2" id="KW-1185">Reference proteome</keyword>